<gene>
    <name evidence="1" type="ORF">LCGC14_1835970</name>
</gene>
<evidence type="ECO:0000313" key="1">
    <source>
        <dbReference type="EMBL" id="KKL97289.1"/>
    </source>
</evidence>
<sequence length="54" mass="6652">MTPEERAEVVELCKQYPHTHRRIIEAQYLNDRRIERIKKKRAQEQENDNSIHHN</sequence>
<comment type="caution">
    <text evidence="1">The sequence shown here is derived from an EMBL/GenBank/DDBJ whole genome shotgun (WGS) entry which is preliminary data.</text>
</comment>
<dbReference type="EMBL" id="LAZR01018202">
    <property type="protein sequence ID" value="KKL97289.1"/>
    <property type="molecule type" value="Genomic_DNA"/>
</dbReference>
<proteinExistence type="predicted"/>
<accession>A0A0F9GEQ6</accession>
<name>A0A0F9GEQ6_9ZZZZ</name>
<dbReference type="AlphaFoldDB" id="A0A0F9GEQ6"/>
<organism evidence="1">
    <name type="scientific">marine sediment metagenome</name>
    <dbReference type="NCBI Taxonomy" id="412755"/>
    <lineage>
        <taxon>unclassified sequences</taxon>
        <taxon>metagenomes</taxon>
        <taxon>ecological metagenomes</taxon>
    </lineage>
</organism>
<reference evidence="1" key="1">
    <citation type="journal article" date="2015" name="Nature">
        <title>Complex archaea that bridge the gap between prokaryotes and eukaryotes.</title>
        <authorList>
            <person name="Spang A."/>
            <person name="Saw J.H."/>
            <person name="Jorgensen S.L."/>
            <person name="Zaremba-Niedzwiedzka K."/>
            <person name="Martijn J."/>
            <person name="Lind A.E."/>
            <person name="van Eijk R."/>
            <person name="Schleper C."/>
            <person name="Guy L."/>
            <person name="Ettema T.J."/>
        </authorList>
    </citation>
    <scope>NUCLEOTIDE SEQUENCE</scope>
</reference>
<protein>
    <submittedName>
        <fullName evidence="1">Uncharacterized protein</fullName>
    </submittedName>
</protein>